<feature type="transmembrane region" description="Helical" evidence="10">
    <location>
        <begin position="253"/>
        <end position="276"/>
    </location>
</feature>
<keyword evidence="4" id="KW-0997">Cell inner membrane</keyword>
<comment type="similarity">
    <text evidence="9">Belongs to the binding-protein-dependent transport system permease family. LivHM subfamily.</text>
</comment>
<evidence type="ECO:0000256" key="8">
    <source>
        <dbReference type="ARBA" id="ARBA00023136"/>
    </source>
</evidence>
<evidence type="ECO:0000256" key="9">
    <source>
        <dbReference type="ARBA" id="ARBA00037998"/>
    </source>
</evidence>
<dbReference type="GO" id="GO:0015188">
    <property type="term" value="F:L-isoleucine transmembrane transporter activity"/>
    <property type="evidence" value="ECO:0007669"/>
    <property type="project" value="TreeGrafter"/>
</dbReference>
<dbReference type="GO" id="GO:0015192">
    <property type="term" value="F:L-phenylalanine transmembrane transporter activity"/>
    <property type="evidence" value="ECO:0007669"/>
    <property type="project" value="TreeGrafter"/>
</dbReference>
<feature type="transmembrane region" description="Helical" evidence="10">
    <location>
        <begin position="94"/>
        <end position="121"/>
    </location>
</feature>
<dbReference type="GO" id="GO:0005304">
    <property type="term" value="F:L-valine transmembrane transporter activity"/>
    <property type="evidence" value="ECO:0007669"/>
    <property type="project" value="TreeGrafter"/>
</dbReference>
<gene>
    <name evidence="11" type="ORF">HRI96_10680</name>
</gene>
<dbReference type="Proteomes" id="UP000671995">
    <property type="component" value="Chromosome"/>
</dbReference>
<keyword evidence="5 10" id="KW-0812">Transmembrane</keyword>
<organism evidence="11 12">
    <name type="scientific">Treponema parvum</name>
    <dbReference type="NCBI Taxonomy" id="138851"/>
    <lineage>
        <taxon>Bacteria</taxon>
        <taxon>Pseudomonadati</taxon>
        <taxon>Spirochaetota</taxon>
        <taxon>Spirochaetia</taxon>
        <taxon>Spirochaetales</taxon>
        <taxon>Treponemataceae</taxon>
        <taxon>Treponema</taxon>
    </lineage>
</organism>
<evidence type="ECO:0000256" key="2">
    <source>
        <dbReference type="ARBA" id="ARBA00022448"/>
    </source>
</evidence>
<evidence type="ECO:0000313" key="12">
    <source>
        <dbReference type="Proteomes" id="UP000671995"/>
    </source>
</evidence>
<proteinExistence type="inferred from homology"/>
<dbReference type="GO" id="GO:0005886">
    <property type="term" value="C:plasma membrane"/>
    <property type="evidence" value="ECO:0007669"/>
    <property type="project" value="UniProtKB-SubCell"/>
</dbReference>
<dbReference type="AlphaFoldDB" id="A0A975F1B8"/>
<feature type="transmembrane region" description="Helical" evidence="10">
    <location>
        <begin position="141"/>
        <end position="159"/>
    </location>
</feature>
<dbReference type="RefSeq" id="WP_210117333.1">
    <property type="nucleotide sequence ID" value="NZ_CP054257.1"/>
</dbReference>
<accession>A0A975F1B8</accession>
<dbReference type="GO" id="GO:0042941">
    <property type="term" value="P:D-alanine transmembrane transport"/>
    <property type="evidence" value="ECO:0007669"/>
    <property type="project" value="TreeGrafter"/>
</dbReference>
<evidence type="ECO:0000256" key="10">
    <source>
        <dbReference type="SAM" id="Phobius"/>
    </source>
</evidence>
<reference evidence="11" key="2">
    <citation type="journal article" date="2021" name="Microbiol. Resour. Announc.">
        <title>Complete Genome Sequences of Three Human Oral Treponema parvum Isolates.</title>
        <authorList>
            <person name="Zeng H."/>
            <person name="Watt R.M."/>
        </authorList>
    </citation>
    <scope>NUCLEOTIDE SEQUENCE</scope>
    <source>
        <strain evidence="11">ATCC 700773</strain>
    </source>
</reference>
<dbReference type="Pfam" id="PF02653">
    <property type="entry name" value="BPD_transp_2"/>
    <property type="match status" value="1"/>
</dbReference>
<dbReference type="CDD" id="cd06582">
    <property type="entry name" value="TM_PBP1_LivH_like"/>
    <property type="match status" value="1"/>
</dbReference>
<keyword evidence="3" id="KW-1003">Cell membrane</keyword>
<reference evidence="11" key="1">
    <citation type="submission" date="2020-05" db="EMBL/GenBank/DDBJ databases">
        <authorList>
            <person name="Zeng H."/>
            <person name="Chan Y.K."/>
            <person name="Watt R.M."/>
        </authorList>
    </citation>
    <scope>NUCLEOTIDE SEQUENCE</scope>
    <source>
        <strain evidence="11">ATCC 700773</strain>
    </source>
</reference>
<dbReference type="EMBL" id="CP054257">
    <property type="protein sequence ID" value="QTQ12621.1"/>
    <property type="molecule type" value="Genomic_DNA"/>
</dbReference>
<feature type="transmembrane region" description="Helical" evidence="10">
    <location>
        <begin position="34"/>
        <end position="52"/>
    </location>
</feature>
<keyword evidence="2" id="KW-0813">Transport</keyword>
<evidence type="ECO:0000256" key="3">
    <source>
        <dbReference type="ARBA" id="ARBA00022475"/>
    </source>
</evidence>
<protein>
    <submittedName>
        <fullName evidence="11">Branched-chain amino acid ABC transporter permease</fullName>
    </submittedName>
</protein>
<evidence type="ECO:0000256" key="6">
    <source>
        <dbReference type="ARBA" id="ARBA00022970"/>
    </source>
</evidence>
<keyword evidence="7 10" id="KW-1133">Transmembrane helix</keyword>
<dbReference type="GO" id="GO:0015190">
    <property type="term" value="F:L-leucine transmembrane transporter activity"/>
    <property type="evidence" value="ECO:0007669"/>
    <property type="project" value="TreeGrafter"/>
</dbReference>
<evidence type="ECO:0000256" key="7">
    <source>
        <dbReference type="ARBA" id="ARBA00022989"/>
    </source>
</evidence>
<sequence>MSFQVMTNGISTGTVYALIAIGFALVFNILKFSNFSYGATMTASAFIAYFLVSSKGLGLVPSLIGSALSGAVISVIGEFIGFRTLLKNHSPSTYFFVSSITLGTLYEGLVTLKTGTNFYVYPNFFKEASVKILNAVVSKENILMLVISAGALITLALVIQKTRIGRAIRAVSFDRNTSELMGINATLIIQIVFVISGIFGGLAGCFLGIKYTLTSTLGSLVVKGFIASVIGGLGSLTGAVIGAMLLGIMEAVFLSTIGSGWATIASFAVMLVFLLVRPQGIAGSNVQEKA</sequence>
<dbReference type="PANTHER" id="PTHR11795">
    <property type="entry name" value="BRANCHED-CHAIN AMINO ACID TRANSPORT SYSTEM PERMEASE PROTEIN LIVH"/>
    <property type="match status" value="1"/>
</dbReference>
<dbReference type="GO" id="GO:1903806">
    <property type="term" value="P:L-isoleucine import across plasma membrane"/>
    <property type="evidence" value="ECO:0007669"/>
    <property type="project" value="TreeGrafter"/>
</dbReference>
<comment type="subcellular location">
    <subcellularLocation>
        <location evidence="1">Cell membrane</location>
        <topology evidence="1">Multi-pass membrane protein</topology>
    </subcellularLocation>
</comment>
<name>A0A975F1B8_9SPIR</name>
<dbReference type="InterPro" id="IPR052157">
    <property type="entry name" value="BCAA_transport_permease"/>
</dbReference>
<dbReference type="PANTHER" id="PTHR11795:SF371">
    <property type="entry name" value="HIGH-AFFINITY BRANCHED-CHAIN AMINO ACID TRANSPORT SYSTEM PERMEASE PROTEIN LIVH"/>
    <property type="match status" value="1"/>
</dbReference>
<dbReference type="InterPro" id="IPR001851">
    <property type="entry name" value="ABC_transp_permease"/>
</dbReference>
<evidence type="ECO:0000256" key="5">
    <source>
        <dbReference type="ARBA" id="ARBA00022692"/>
    </source>
</evidence>
<keyword evidence="8 10" id="KW-0472">Membrane</keyword>
<keyword evidence="6" id="KW-0029">Amino-acid transport</keyword>
<feature type="transmembrane region" description="Helical" evidence="10">
    <location>
        <begin position="180"/>
        <end position="209"/>
    </location>
</feature>
<feature type="transmembrane region" description="Helical" evidence="10">
    <location>
        <begin position="58"/>
        <end position="82"/>
    </location>
</feature>
<feature type="transmembrane region" description="Helical" evidence="10">
    <location>
        <begin position="221"/>
        <end position="246"/>
    </location>
</feature>
<evidence type="ECO:0000313" key="11">
    <source>
        <dbReference type="EMBL" id="QTQ12621.1"/>
    </source>
</evidence>
<evidence type="ECO:0000256" key="1">
    <source>
        <dbReference type="ARBA" id="ARBA00004651"/>
    </source>
</evidence>
<feature type="transmembrane region" description="Helical" evidence="10">
    <location>
        <begin position="6"/>
        <end position="27"/>
    </location>
</feature>
<evidence type="ECO:0000256" key="4">
    <source>
        <dbReference type="ARBA" id="ARBA00022519"/>
    </source>
</evidence>
<dbReference type="GO" id="GO:0015808">
    <property type="term" value="P:L-alanine transport"/>
    <property type="evidence" value="ECO:0007669"/>
    <property type="project" value="TreeGrafter"/>
</dbReference>